<keyword evidence="2" id="KW-0472">Membrane</keyword>
<feature type="transmembrane region" description="Helical" evidence="2">
    <location>
        <begin position="150"/>
        <end position="171"/>
    </location>
</feature>
<feature type="region of interest" description="Disordered" evidence="1">
    <location>
        <begin position="414"/>
        <end position="465"/>
    </location>
</feature>
<feature type="region of interest" description="Disordered" evidence="1">
    <location>
        <begin position="484"/>
        <end position="522"/>
    </location>
</feature>
<dbReference type="EMBL" id="RHLD01000018">
    <property type="protein sequence ID" value="TPP51949.1"/>
    <property type="molecule type" value="Genomic_DNA"/>
</dbReference>
<reference evidence="3" key="3">
    <citation type="submission" date="2020-06" db="EMBL/GenBank/DDBJ databases">
        <authorList>
            <person name="Camacho E."/>
            <person name="Gonzalez-de la Fuente S."/>
            <person name="Rastrojo A."/>
            <person name="Peiro-Pastor R."/>
            <person name="Solana JC."/>
            <person name="Tabera L."/>
            <person name="Gamarro F."/>
            <person name="Carrasco-Ramiro F."/>
            <person name="Requena JM."/>
            <person name="Aguado B."/>
        </authorList>
    </citation>
    <scope>NUCLEOTIDE SEQUENCE</scope>
</reference>
<dbReference type="VEuPathDB" id="TriTrypDB:LDHU3_26.0700"/>
<keyword evidence="2" id="KW-0812">Transmembrane</keyword>
<feature type="region of interest" description="Disordered" evidence="1">
    <location>
        <begin position="368"/>
        <end position="396"/>
    </location>
</feature>
<name>A0A504XWG5_LEIDO</name>
<evidence type="ECO:0000256" key="2">
    <source>
        <dbReference type="SAM" id="Phobius"/>
    </source>
</evidence>
<protein>
    <submittedName>
        <fullName evidence="3">Hypothetical_protein_conserved</fullName>
    </submittedName>
</protein>
<sequence length="702" mass="74120">MSKAKDGAGVGSLNDSIPLDIEESSMSIYSDEEDDGDYDPSSQISEDAASSLDYSSVSRTYVSHSRTSGMHVHSEDYTGTASYYSNGGAASNSFSYDDEDYSSIYGSLSYGDSALRSPQSELSSTFASLYYENEYVVSMRSTLRFLRRPLYYFAFATAGSGAVGSICRLATTFAKRFVDSGASIADSSLGAYPGGAASCAGACSSLPSGYLNVPEWLRDVRASLPSLMEVPAAWMLRRHGIPVLSEVMQRQERESAAAAAATMAEQMNSGVQEVWQSWQKTGPAIPVALFLPIFSIVVFKVAQHVRPNSANLTEILRPRQDAEDVDAAPTHVKTPSPARPSLIMDASPIQALSSSAGNLSAQSASMNMLPTSRGTASATMSRHSATGDDSNAQPAPFVVPPVNIATITSVSPVVPRVGASDTDGVSPSSPGDYLGDSHDRSRSTTQVPQTHRHIADAAVPQDSEEGGKVLDADVDVDVAHSSLVSVSPSPRPAEGNHKPAGETPGTALPAASPSVSPLPRMPQALPEVSRAGRLVSVKDSPLRGEVVAAMAGVADVREANAAFIAAVRYGCSVVVLPSALRDVDGLLEAPPSLTVEFTDDVVASSTVLADRRGLTMVGVTAQQWDAQAEPLDTFAHPGNALYVFVAHESSSPAVLARVETAVAHRVFVGTSWAAVPVNQVFYDRLLKEKAVRKQQQEAQPQR</sequence>
<dbReference type="VEuPathDB" id="TriTrypDB:LdCL_260011000"/>
<feature type="region of interest" description="Disordered" evidence="1">
    <location>
        <begin position="322"/>
        <end position="342"/>
    </location>
</feature>
<keyword evidence="2" id="KW-1133">Transmembrane helix</keyword>
<dbReference type="AlphaFoldDB" id="A0A504XWG5"/>
<dbReference type="EMBL" id="LR812646">
    <property type="protein sequence ID" value="CAC5430892.1"/>
    <property type="molecule type" value="Genomic_DNA"/>
</dbReference>
<feature type="compositionally biased region" description="Polar residues" evidence="1">
    <location>
        <begin position="368"/>
        <end position="393"/>
    </location>
</feature>
<evidence type="ECO:0000313" key="3">
    <source>
        <dbReference type="EMBL" id="CAC5430892.1"/>
    </source>
</evidence>
<evidence type="ECO:0000313" key="5">
    <source>
        <dbReference type="Proteomes" id="UP000318821"/>
    </source>
</evidence>
<evidence type="ECO:0000256" key="1">
    <source>
        <dbReference type="SAM" id="MobiDB-lite"/>
    </source>
</evidence>
<dbReference type="Proteomes" id="UP000601710">
    <property type="component" value="Chromosome 26"/>
</dbReference>
<feature type="region of interest" description="Disordered" evidence="1">
    <location>
        <begin position="1"/>
        <end position="51"/>
    </location>
</feature>
<dbReference type="VEuPathDB" id="TriTrypDB:LdBPK_260530.1"/>
<proteinExistence type="predicted"/>
<reference evidence="4" key="2">
    <citation type="submission" date="2019-02" db="EMBL/GenBank/DDBJ databases">
        <title>FDA dAtabase for Regulatory Grade micrObial Sequences (FDA-ARGOS): Supporting development and validation of Infectious Disease Dx tests.</title>
        <authorList>
            <person name="Duncan R."/>
            <person name="Fisher C."/>
            <person name="Tallon L.J."/>
            <person name="Sadzewicz L."/>
            <person name="Sengamalay N."/>
            <person name="Ott S."/>
            <person name="Godinez A."/>
            <person name="Nagaraj S."/>
            <person name="Nadendla S."/>
            <person name="Sichtig H."/>
        </authorList>
    </citation>
    <scope>NUCLEOTIDE SEQUENCE</scope>
    <source>
        <strain evidence="4">FDAARGOS_360</strain>
    </source>
</reference>
<accession>A0A504XWG5</accession>
<gene>
    <name evidence="4" type="ORF">CGC20_4830</name>
    <name evidence="3" type="ORF">LDHU3_26.0700</name>
</gene>
<reference evidence="5" key="1">
    <citation type="submission" date="2019-02" db="EMBL/GenBank/DDBJ databases">
        <title>FDA dAtabase for Regulatory Grade micrObial Sequences (FDA-ARGOS): Supporting development and validation of Infectious Disease Dx tests.</title>
        <authorList>
            <person name="Duncan R."/>
            <person name="Fisher C."/>
            <person name="Tallon L."/>
            <person name="Sadzewicz L."/>
            <person name="Sengamalay N."/>
            <person name="Ott S."/>
            <person name="Godinez A."/>
            <person name="Nagaraj S."/>
            <person name="Vavikolanu K."/>
            <person name="Vyas G."/>
            <person name="Nadendla S."/>
            <person name="Aluvathingal J."/>
            <person name="Sichtig H."/>
        </authorList>
    </citation>
    <scope>NUCLEOTIDE SEQUENCE [LARGE SCALE GENOMIC DNA]</scope>
    <source>
        <strain evidence="5">FDAARGOS_360</strain>
    </source>
</reference>
<organism evidence="4 5">
    <name type="scientific">Leishmania donovani</name>
    <dbReference type="NCBI Taxonomy" id="5661"/>
    <lineage>
        <taxon>Eukaryota</taxon>
        <taxon>Discoba</taxon>
        <taxon>Euglenozoa</taxon>
        <taxon>Kinetoplastea</taxon>
        <taxon>Metakinetoplastina</taxon>
        <taxon>Trypanosomatida</taxon>
        <taxon>Trypanosomatidae</taxon>
        <taxon>Leishmaniinae</taxon>
        <taxon>Leishmania</taxon>
    </lineage>
</organism>
<evidence type="ECO:0000313" key="4">
    <source>
        <dbReference type="EMBL" id="TPP51949.1"/>
    </source>
</evidence>
<feature type="compositionally biased region" description="Low complexity" evidence="1">
    <location>
        <begin position="507"/>
        <end position="518"/>
    </location>
</feature>
<dbReference type="Proteomes" id="UP000318821">
    <property type="component" value="Unassembled WGS sequence"/>
</dbReference>